<accession>A0A5C6TTR3</accession>
<dbReference type="OrthoDB" id="9815686at2"/>
<evidence type="ECO:0000313" key="3">
    <source>
        <dbReference type="Proteomes" id="UP000321249"/>
    </source>
</evidence>
<feature type="transmembrane region" description="Helical" evidence="1">
    <location>
        <begin position="143"/>
        <end position="165"/>
    </location>
</feature>
<organism evidence="2 3">
    <name type="scientific">Allosphingosinicella ginsenosidimutans</name>
    <dbReference type="NCBI Taxonomy" id="1176539"/>
    <lineage>
        <taxon>Bacteria</taxon>
        <taxon>Pseudomonadati</taxon>
        <taxon>Pseudomonadota</taxon>
        <taxon>Alphaproteobacteria</taxon>
        <taxon>Sphingomonadales</taxon>
        <taxon>Sphingomonadaceae</taxon>
        <taxon>Allosphingosinicella</taxon>
    </lineage>
</organism>
<reference evidence="2 3" key="1">
    <citation type="journal article" date="2015" name="J. Microbiol.">
        <title>Sphingosinicella ginsenosidimutans sp. nov., with ginsenoside converting activity.</title>
        <authorList>
            <person name="Kim J.K."/>
            <person name="Kang M.S."/>
            <person name="Park S.C."/>
            <person name="Kim K.M."/>
            <person name="Choi K."/>
            <person name="Yoon M.H."/>
            <person name="Im W.T."/>
        </authorList>
    </citation>
    <scope>NUCLEOTIDE SEQUENCE [LARGE SCALE GENOMIC DNA]</scope>
    <source>
        <strain evidence="2 3">BS-11</strain>
    </source>
</reference>
<gene>
    <name evidence="2" type="ORF">FRZ32_08010</name>
</gene>
<protein>
    <recommendedName>
        <fullName evidence="4">DUF2306 domain-containing protein</fullName>
    </recommendedName>
</protein>
<keyword evidence="3" id="KW-1185">Reference proteome</keyword>
<dbReference type="RefSeq" id="WP_147043015.1">
    <property type="nucleotide sequence ID" value="NZ_BAABIR010000003.1"/>
</dbReference>
<dbReference type="EMBL" id="VOQQ01000001">
    <property type="protein sequence ID" value="TXC63609.1"/>
    <property type="molecule type" value="Genomic_DNA"/>
</dbReference>
<evidence type="ECO:0000256" key="1">
    <source>
        <dbReference type="SAM" id="Phobius"/>
    </source>
</evidence>
<dbReference type="Proteomes" id="UP000321249">
    <property type="component" value="Unassembled WGS sequence"/>
</dbReference>
<feature type="transmembrane region" description="Helical" evidence="1">
    <location>
        <begin position="52"/>
        <end position="73"/>
    </location>
</feature>
<feature type="transmembrane region" description="Helical" evidence="1">
    <location>
        <begin position="20"/>
        <end position="40"/>
    </location>
</feature>
<sequence length="171" mass="18604">MATLAGTSERGPVQSLAPDLIERVIAAGAALMLALLLAAVARGHSQWRDVPALVWLHLGTIAVALAITPAMMLRRRGDRLHRRLGWVWAAAMFATALISLGVRTIRPGHFSLIHLFSVMTLVSVPLILVTARRHKVARHRRTVRGLLIGGLMVAGFFTLVPSRLLGHWLLG</sequence>
<keyword evidence="1" id="KW-0472">Membrane</keyword>
<evidence type="ECO:0000313" key="2">
    <source>
        <dbReference type="EMBL" id="TXC63609.1"/>
    </source>
</evidence>
<proteinExistence type="predicted"/>
<evidence type="ECO:0008006" key="4">
    <source>
        <dbReference type="Google" id="ProtNLM"/>
    </source>
</evidence>
<dbReference type="AlphaFoldDB" id="A0A5C6TTR3"/>
<keyword evidence="1" id="KW-0812">Transmembrane</keyword>
<name>A0A5C6TTR3_9SPHN</name>
<feature type="transmembrane region" description="Helical" evidence="1">
    <location>
        <begin position="85"/>
        <end position="105"/>
    </location>
</feature>
<feature type="transmembrane region" description="Helical" evidence="1">
    <location>
        <begin position="111"/>
        <end position="131"/>
    </location>
</feature>
<keyword evidence="1" id="KW-1133">Transmembrane helix</keyword>
<comment type="caution">
    <text evidence="2">The sequence shown here is derived from an EMBL/GenBank/DDBJ whole genome shotgun (WGS) entry which is preliminary data.</text>
</comment>